<dbReference type="EMBL" id="ADGK01000220">
    <property type="protein sequence ID" value="EFE22422.1"/>
    <property type="molecule type" value="Genomic_DNA"/>
</dbReference>
<evidence type="ECO:0000313" key="1">
    <source>
        <dbReference type="EMBL" id="EFE22422.1"/>
    </source>
</evidence>
<dbReference type="AlphaFoldDB" id="D4F715"/>
<proteinExistence type="predicted"/>
<protein>
    <submittedName>
        <fullName evidence="1">Uncharacterized protein</fullName>
    </submittedName>
</protein>
<gene>
    <name evidence="1" type="ORF">EDWATA_02549</name>
</gene>
<reference evidence="1 2" key="1">
    <citation type="submission" date="2010-02" db="EMBL/GenBank/DDBJ databases">
        <authorList>
            <person name="Weinstock G."/>
            <person name="Sodergren E."/>
            <person name="Clifton S."/>
            <person name="Fulton L."/>
            <person name="Fulton B."/>
            <person name="Courtney L."/>
            <person name="Fronick C."/>
            <person name="Harrison M."/>
            <person name="Strong C."/>
            <person name="Farmer C."/>
            <person name="Delahaunty K."/>
            <person name="Markovic C."/>
            <person name="Hall O."/>
            <person name="Minx P."/>
            <person name="Tomlinson C."/>
            <person name="Mitreva M."/>
            <person name="Nelson J."/>
            <person name="Hou S."/>
            <person name="Wollam A."/>
            <person name="Pepin K.H."/>
            <person name="Johnson M."/>
            <person name="Bhonagiri V."/>
            <person name="Zhang X."/>
            <person name="Suruliraj S."/>
            <person name="Warren W."/>
            <person name="Chinwalla A."/>
            <person name="Mardis E.R."/>
            <person name="Wilson R.K."/>
        </authorList>
    </citation>
    <scope>NUCLEOTIDE SEQUENCE [LARGE SCALE GENOMIC DNA]</scope>
    <source>
        <strain evidence="1 2">ATCC 23685</strain>
    </source>
</reference>
<evidence type="ECO:0000313" key="2">
    <source>
        <dbReference type="Proteomes" id="UP000003692"/>
    </source>
</evidence>
<dbReference type="HOGENOM" id="CLU_3308787_0_0_6"/>
<dbReference type="Proteomes" id="UP000003692">
    <property type="component" value="Unassembled WGS sequence"/>
</dbReference>
<organism evidence="1 2">
    <name type="scientific">Edwardsiella tarda ATCC 23685</name>
    <dbReference type="NCBI Taxonomy" id="500638"/>
    <lineage>
        <taxon>Bacteria</taxon>
        <taxon>Pseudomonadati</taxon>
        <taxon>Pseudomonadota</taxon>
        <taxon>Gammaproteobacteria</taxon>
        <taxon>Enterobacterales</taxon>
        <taxon>Hafniaceae</taxon>
        <taxon>Edwardsiella</taxon>
    </lineage>
</organism>
<sequence>MRVRHRPLFFPTAALRMSWPASGTHTVPIEMGMLLLHHE</sequence>
<accession>D4F715</accession>
<name>D4F715_EDWTA</name>
<comment type="caution">
    <text evidence="1">The sequence shown here is derived from an EMBL/GenBank/DDBJ whole genome shotgun (WGS) entry which is preliminary data.</text>
</comment>